<dbReference type="RefSeq" id="XP_013164462.1">
    <property type="nucleotide sequence ID" value="XM_013309008.1"/>
</dbReference>
<protein>
    <submittedName>
        <fullName evidence="2">Uncharacterized protein LOC106115580</fullName>
    </submittedName>
</protein>
<feature type="region of interest" description="Disordered" evidence="1">
    <location>
        <begin position="1"/>
        <end position="66"/>
    </location>
</feature>
<dbReference type="KEGG" id="pxu:106115580"/>
<reference evidence="2" key="1">
    <citation type="submission" date="2025-08" db="UniProtKB">
        <authorList>
            <consortium name="RefSeq"/>
        </authorList>
    </citation>
    <scope>IDENTIFICATION</scope>
</reference>
<organism evidence="2">
    <name type="scientific">Papilio xuthus</name>
    <name type="common">Asian swallowtail butterfly</name>
    <dbReference type="NCBI Taxonomy" id="66420"/>
    <lineage>
        <taxon>Eukaryota</taxon>
        <taxon>Metazoa</taxon>
        <taxon>Ecdysozoa</taxon>
        <taxon>Arthropoda</taxon>
        <taxon>Hexapoda</taxon>
        <taxon>Insecta</taxon>
        <taxon>Pterygota</taxon>
        <taxon>Neoptera</taxon>
        <taxon>Endopterygota</taxon>
        <taxon>Lepidoptera</taxon>
        <taxon>Glossata</taxon>
        <taxon>Ditrysia</taxon>
        <taxon>Papilionoidea</taxon>
        <taxon>Papilionidae</taxon>
        <taxon>Papilioninae</taxon>
        <taxon>Papilio</taxon>
    </lineage>
</organism>
<feature type="compositionally biased region" description="Basic and acidic residues" evidence="1">
    <location>
        <begin position="34"/>
        <end position="43"/>
    </location>
</feature>
<dbReference type="AlphaFoldDB" id="A0AAJ7E606"/>
<name>A0AAJ7E606_PAPXU</name>
<gene>
    <name evidence="2" type="primary">LOC106115580</name>
</gene>
<evidence type="ECO:0000256" key="1">
    <source>
        <dbReference type="SAM" id="MobiDB-lite"/>
    </source>
</evidence>
<dbReference type="GeneID" id="106115580"/>
<feature type="compositionally biased region" description="Acidic residues" evidence="1">
    <location>
        <begin position="1"/>
        <end position="12"/>
    </location>
</feature>
<sequence length="360" mass="41052">MSECDEDDDELNEIIKQHNSSVIPMEVGQAENMSTEKRKHSDSSADNSADGFVTVSKRKNKNRKRETADNVNIEISPTTPITVLTEEYYEVCISSLQCLPKQIAMAKLLKSNNIQNILQIRYKSPYKVLIKFTNKKDAESLITCKQISELGGSCRLTSESNICYGVIKGIDLGIEEKEILENLTASCEIISMKRLKRLDSNGKWIDSETFKVVFKSDKLPPYVYGYGCRFKVDTFHFPVTQCSGCWKFGHQVKFCPNNKIICPKCGDKHENCSTVEYTCVNCKGAHMALDKSCPIFLKEKKIRDIMSRQNVMYREALNIYLREKKICYTTEIMHTENLNNGSNTHKDDRICKNGRALGLR</sequence>
<dbReference type="Proteomes" id="UP000694872">
    <property type="component" value="Unplaced"/>
</dbReference>
<evidence type="ECO:0000313" key="2">
    <source>
        <dbReference type="RefSeq" id="XP_013164462.1"/>
    </source>
</evidence>
<proteinExistence type="predicted"/>
<accession>A0AAJ7E606</accession>